<organism evidence="2 3">
    <name type="scientific">Plakobranchus ocellatus</name>
    <dbReference type="NCBI Taxonomy" id="259542"/>
    <lineage>
        <taxon>Eukaryota</taxon>
        <taxon>Metazoa</taxon>
        <taxon>Spiralia</taxon>
        <taxon>Lophotrochozoa</taxon>
        <taxon>Mollusca</taxon>
        <taxon>Gastropoda</taxon>
        <taxon>Heterobranchia</taxon>
        <taxon>Euthyneura</taxon>
        <taxon>Panpulmonata</taxon>
        <taxon>Sacoglossa</taxon>
        <taxon>Placobranchoidea</taxon>
        <taxon>Plakobranchidae</taxon>
        <taxon>Plakobranchus</taxon>
    </lineage>
</organism>
<name>A0AAV3YHW8_9GAST</name>
<comment type="caution">
    <text evidence="2">The sequence shown here is derived from an EMBL/GenBank/DDBJ whole genome shotgun (WGS) entry which is preliminary data.</text>
</comment>
<reference evidence="2 3" key="1">
    <citation type="journal article" date="2021" name="Elife">
        <title>Chloroplast acquisition without the gene transfer in kleptoplastic sea slugs, Plakobranchus ocellatus.</title>
        <authorList>
            <person name="Maeda T."/>
            <person name="Takahashi S."/>
            <person name="Yoshida T."/>
            <person name="Shimamura S."/>
            <person name="Takaki Y."/>
            <person name="Nagai Y."/>
            <person name="Toyoda A."/>
            <person name="Suzuki Y."/>
            <person name="Arimoto A."/>
            <person name="Ishii H."/>
            <person name="Satoh N."/>
            <person name="Nishiyama T."/>
            <person name="Hasebe M."/>
            <person name="Maruyama T."/>
            <person name="Minagawa J."/>
            <person name="Obokata J."/>
            <person name="Shigenobu S."/>
        </authorList>
    </citation>
    <scope>NUCLEOTIDE SEQUENCE [LARGE SCALE GENOMIC DNA]</scope>
</reference>
<evidence type="ECO:0000313" key="2">
    <source>
        <dbReference type="EMBL" id="GFN81772.1"/>
    </source>
</evidence>
<evidence type="ECO:0000256" key="1">
    <source>
        <dbReference type="SAM" id="Coils"/>
    </source>
</evidence>
<dbReference type="EMBL" id="BLXT01000945">
    <property type="protein sequence ID" value="GFN81772.1"/>
    <property type="molecule type" value="Genomic_DNA"/>
</dbReference>
<protein>
    <recommendedName>
        <fullName evidence="4">BZIP domain-containing protein</fullName>
    </recommendedName>
</protein>
<sequence length="107" mass="11973">MLQNPVSLQGKGRASCEFCCCCIKLDLASVNQIGDLINVSYGTRPVRIADSSAKKMSNKNQATERKRRKLTKEAIEKALKEKEEAEYASGMLKTPMEYIFHSSDVIQ</sequence>
<evidence type="ECO:0008006" key="4">
    <source>
        <dbReference type="Google" id="ProtNLM"/>
    </source>
</evidence>
<accession>A0AAV3YHW8</accession>
<proteinExistence type="predicted"/>
<feature type="coiled-coil region" evidence="1">
    <location>
        <begin position="53"/>
        <end position="88"/>
    </location>
</feature>
<keyword evidence="3" id="KW-1185">Reference proteome</keyword>
<gene>
    <name evidence="2" type="ORF">PoB_000827800</name>
</gene>
<evidence type="ECO:0000313" key="3">
    <source>
        <dbReference type="Proteomes" id="UP000735302"/>
    </source>
</evidence>
<dbReference type="AlphaFoldDB" id="A0AAV3YHW8"/>
<dbReference type="Proteomes" id="UP000735302">
    <property type="component" value="Unassembled WGS sequence"/>
</dbReference>
<keyword evidence="1" id="KW-0175">Coiled coil</keyword>